<keyword evidence="4" id="KW-0732">Signal</keyword>
<feature type="chain" id="PRO_5045251169" evidence="4">
    <location>
        <begin position="28"/>
        <end position="191"/>
    </location>
</feature>
<keyword evidence="1" id="KW-0677">Repeat</keyword>
<dbReference type="PANTHER" id="PTHR44943">
    <property type="entry name" value="CELLULOSE SYNTHASE OPERON PROTEIN C"/>
    <property type="match status" value="1"/>
</dbReference>
<proteinExistence type="predicted"/>
<feature type="signal peptide" evidence="4">
    <location>
        <begin position="1"/>
        <end position="27"/>
    </location>
</feature>
<dbReference type="SMART" id="SM00028">
    <property type="entry name" value="TPR"/>
    <property type="match status" value="2"/>
</dbReference>
<dbReference type="Gene3D" id="1.25.40.10">
    <property type="entry name" value="Tetratricopeptide repeat domain"/>
    <property type="match status" value="1"/>
</dbReference>
<dbReference type="RefSeq" id="WP_205049721.1">
    <property type="nucleotide sequence ID" value="NZ_JACJKX010000003.1"/>
</dbReference>
<dbReference type="InterPro" id="IPR019734">
    <property type="entry name" value="TPR_rpt"/>
</dbReference>
<dbReference type="Pfam" id="PF13181">
    <property type="entry name" value="TPR_8"/>
    <property type="match status" value="1"/>
</dbReference>
<dbReference type="Pfam" id="PF00515">
    <property type="entry name" value="TPR_1"/>
    <property type="match status" value="1"/>
</dbReference>
<reference evidence="5 6" key="1">
    <citation type="journal article" date="2021" name="Sci. Rep.">
        <title>The distribution of antibiotic resistance genes in chicken gut microbiota commensals.</title>
        <authorList>
            <person name="Juricova H."/>
            <person name="Matiasovicova J."/>
            <person name="Kubasova T."/>
            <person name="Cejkova D."/>
            <person name="Rychlik I."/>
        </authorList>
    </citation>
    <scope>NUCLEOTIDE SEQUENCE [LARGE SCALE GENOMIC DNA]</scope>
    <source>
        <strain evidence="5 6">An562</strain>
    </source>
</reference>
<gene>
    <name evidence="5" type="ORF">H5985_02375</name>
</gene>
<dbReference type="Pfam" id="PF13174">
    <property type="entry name" value="TPR_6"/>
    <property type="match status" value="1"/>
</dbReference>
<dbReference type="Proteomes" id="UP000777002">
    <property type="component" value="Unassembled WGS sequence"/>
</dbReference>
<dbReference type="SUPFAM" id="SSF48452">
    <property type="entry name" value="TPR-like"/>
    <property type="match status" value="1"/>
</dbReference>
<dbReference type="PANTHER" id="PTHR44943:SF8">
    <property type="entry name" value="TPR REPEAT-CONTAINING PROTEIN MJ0263"/>
    <property type="match status" value="1"/>
</dbReference>
<dbReference type="InterPro" id="IPR006597">
    <property type="entry name" value="Sel1-like"/>
</dbReference>
<organism evidence="5 6">
    <name type="scientific">Parasutterella secunda</name>
    <dbReference type="NCBI Taxonomy" id="626947"/>
    <lineage>
        <taxon>Bacteria</taxon>
        <taxon>Pseudomonadati</taxon>
        <taxon>Pseudomonadota</taxon>
        <taxon>Betaproteobacteria</taxon>
        <taxon>Burkholderiales</taxon>
        <taxon>Sutterellaceae</taxon>
        <taxon>Parasutterella</taxon>
    </lineage>
</organism>
<name>A0ABS2GQS7_9BURK</name>
<dbReference type="PROSITE" id="PS50005">
    <property type="entry name" value="TPR"/>
    <property type="match status" value="1"/>
</dbReference>
<evidence type="ECO:0000256" key="1">
    <source>
        <dbReference type="ARBA" id="ARBA00022737"/>
    </source>
</evidence>
<accession>A0ABS2GQS7</accession>
<evidence type="ECO:0000313" key="6">
    <source>
        <dbReference type="Proteomes" id="UP000777002"/>
    </source>
</evidence>
<dbReference type="EMBL" id="JACJKX010000003">
    <property type="protein sequence ID" value="MBM6928120.1"/>
    <property type="molecule type" value="Genomic_DNA"/>
</dbReference>
<evidence type="ECO:0000313" key="5">
    <source>
        <dbReference type="EMBL" id="MBM6928120.1"/>
    </source>
</evidence>
<evidence type="ECO:0000256" key="4">
    <source>
        <dbReference type="SAM" id="SignalP"/>
    </source>
</evidence>
<protein>
    <submittedName>
        <fullName evidence="5">Tetratricopeptide repeat protein</fullName>
    </submittedName>
</protein>
<dbReference type="InterPro" id="IPR051685">
    <property type="entry name" value="Ycf3/AcsC/BcsC/TPR_MFPF"/>
</dbReference>
<keyword evidence="2 3" id="KW-0802">TPR repeat</keyword>
<sequence>MSNRKKLLTYSIAAIMFGAAASFPAMAEFEYDEPRNETERIQLVDRLIVEKQFDDALKQIDLALKANPRNVQLQFKKAVVYNRMGNRRVAKTLFGDMIDKYPEIVEPYNNLAAIYAAEGNLDKARELLTQAVTLNPNFAMGYENLGDLALQGRHADEEKALEYYEKALSLTPRDKPLSRKVKALRDRLQNS</sequence>
<comment type="caution">
    <text evidence="5">The sequence shown here is derived from an EMBL/GenBank/DDBJ whole genome shotgun (WGS) entry which is preliminary data.</text>
</comment>
<dbReference type="InterPro" id="IPR011990">
    <property type="entry name" value="TPR-like_helical_dom_sf"/>
</dbReference>
<feature type="repeat" description="TPR" evidence="3">
    <location>
        <begin position="105"/>
        <end position="138"/>
    </location>
</feature>
<dbReference type="SMART" id="SM00671">
    <property type="entry name" value="SEL1"/>
    <property type="match status" value="2"/>
</dbReference>
<keyword evidence="6" id="KW-1185">Reference proteome</keyword>
<dbReference type="PROSITE" id="PS50293">
    <property type="entry name" value="TPR_REGION"/>
    <property type="match status" value="1"/>
</dbReference>
<evidence type="ECO:0000256" key="2">
    <source>
        <dbReference type="ARBA" id="ARBA00022803"/>
    </source>
</evidence>
<evidence type="ECO:0000256" key="3">
    <source>
        <dbReference type="PROSITE-ProRule" id="PRU00339"/>
    </source>
</evidence>